<gene>
    <name evidence="3" type="ORF">GCM10009126_32710</name>
</gene>
<evidence type="ECO:0000259" key="2">
    <source>
        <dbReference type="PROSITE" id="PS50933"/>
    </source>
</evidence>
<dbReference type="InterPro" id="IPR010895">
    <property type="entry name" value="CHRD"/>
</dbReference>
<feature type="region of interest" description="Disordered" evidence="1">
    <location>
        <begin position="22"/>
        <end position="51"/>
    </location>
</feature>
<evidence type="ECO:0000313" key="3">
    <source>
        <dbReference type="EMBL" id="GAA0264440.1"/>
    </source>
</evidence>
<comment type="caution">
    <text evidence="3">The sequence shown here is derived from an EMBL/GenBank/DDBJ whole genome shotgun (WGS) entry which is preliminary data.</text>
</comment>
<feature type="domain" description="CHRD" evidence="2">
    <location>
        <begin position="71"/>
        <end position="192"/>
    </location>
</feature>
<evidence type="ECO:0000256" key="1">
    <source>
        <dbReference type="SAM" id="MobiDB-lite"/>
    </source>
</evidence>
<name>A0ABN0UXT4_9GAMM</name>
<evidence type="ECO:0000313" key="4">
    <source>
        <dbReference type="Proteomes" id="UP001500657"/>
    </source>
</evidence>
<dbReference type="Proteomes" id="UP001500657">
    <property type="component" value="Unassembled WGS sequence"/>
</dbReference>
<keyword evidence="4" id="KW-1185">Reference proteome</keyword>
<dbReference type="EMBL" id="BAAAFO010000006">
    <property type="protein sequence ID" value="GAA0264440.1"/>
    <property type="molecule type" value="Genomic_DNA"/>
</dbReference>
<dbReference type="Pfam" id="PF07452">
    <property type="entry name" value="CHRD"/>
    <property type="match status" value="1"/>
</dbReference>
<accession>A0ABN0UXT4</accession>
<dbReference type="SMART" id="SM00754">
    <property type="entry name" value="CHRD"/>
    <property type="match status" value="1"/>
</dbReference>
<protein>
    <recommendedName>
        <fullName evidence="2">CHRD domain-containing protein</fullName>
    </recommendedName>
</protein>
<reference evidence="3 4" key="1">
    <citation type="journal article" date="2019" name="Int. J. Syst. Evol. Microbiol.">
        <title>The Global Catalogue of Microorganisms (GCM) 10K type strain sequencing project: providing services to taxonomists for standard genome sequencing and annotation.</title>
        <authorList>
            <consortium name="The Broad Institute Genomics Platform"/>
            <consortium name="The Broad Institute Genome Sequencing Center for Infectious Disease"/>
            <person name="Wu L."/>
            <person name="Ma J."/>
        </authorList>
    </citation>
    <scope>NUCLEOTIDE SEQUENCE [LARGE SCALE GENOMIC DNA]</scope>
    <source>
        <strain evidence="3 4">JCM 16242</strain>
    </source>
</reference>
<proteinExistence type="predicted"/>
<sequence>MAPAGMKTLPWPARVPCHTRRRSGCADPHVDPIGHSAGDTGTTTREDPTMQKSPCTALPLAVAALLVFSTAATAKDVALSGDFAGEHGAAGQPSGHVAATLDTTTHQLKYTIDYKGLSGPVTIAHFHGPAKPGVEAGVMKLIPGPYKTGMSNTVTIDAETQSAMLDGATYVNLHTKAHPKGEARAQMTVDGSAGM</sequence>
<organism evidence="3 4">
    <name type="scientific">Rhodanobacter caeni</name>
    <dbReference type="NCBI Taxonomy" id="657654"/>
    <lineage>
        <taxon>Bacteria</taxon>
        <taxon>Pseudomonadati</taxon>
        <taxon>Pseudomonadota</taxon>
        <taxon>Gammaproteobacteria</taxon>
        <taxon>Lysobacterales</taxon>
        <taxon>Rhodanobacteraceae</taxon>
        <taxon>Rhodanobacter</taxon>
    </lineage>
</organism>
<dbReference type="PROSITE" id="PS50933">
    <property type="entry name" value="CHRD"/>
    <property type="match status" value="1"/>
</dbReference>